<evidence type="ECO:0000256" key="9">
    <source>
        <dbReference type="HAMAP-Rule" id="MF_00161"/>
    </source>
</evidence>
<keyword evidence="12" id="KW-1185">Reference proteome</keyword>
<dbReference type="RefSeq" id="WP_013277870.1">
    <property type="nucleotide sequence ID" value="NC_014378.1"/>
</dbReference>
<gene>
    <name evidence="9" type="primary">lspA</name>
    <name evidence="11" type="ordered locus">Acear_0890</name>
</gene>
<comment type="subcellular location">
    <subcellularLocation>
        <location evidence="9">Cell membrane</location>
        <topology evidence="9">Multi-pass membrane protein</topology>
    </subcellularLocation>
</comment>
<comment type="pathway">
    <text evidence="9">Protein modification; lipoprotein biosynthesis (signal peptide cleavage).</text>
</comment>
<evidence type="ECO:0000256" key="5">
    <source>
        <dbReference type="ARBA" id="ARBA00022750"/>
    </source>
</evidence>
<keyword evidence="4 9" id="KW-0812">Transmembrane</keyword>
<name>D9QPI3_ACEAZ</name>
<dbReference type="Pfam" id="PF01252">
    <property type="entry name" value="Peptidase_A8"/>
    <property type="match status" value="1"/>
</dbReference>
<keyword evidence="3 9" id="KW-0645">Protease</keyword>
<dbReference type="Proteomes" id="UP000001661">
    <property type="component" value="Chromosome"/>
</dbReference>
<dbReference type="eggNOG" id="COG0597">
    <property type="taxonomic scope" value="Bacteria"/>
</dbReference>
<dbReference type="STRING" id="574087.Acear_0890"/>
<feature type="active site" evidence="9">
    <location>
        <position position="112"/>
    </location>
</feature>
<comment type="similarity">
    <text evidence="1 9 10">Belongs to the peptidase A8 family.</text>
</comment>
<keyword evidence="6 9" id="KW-0378">Hydrolase</keyword>
<evidence type="ECO:0000313" key="11">
    <source>
        <dbReference type="EMBL" id="ADL12424.1"/>
    </source>
</evidence>
<dbReference type="PANTHER" id="PTHR33695">
    <property type="entry name" value="LIPOPROTEIN SIGNAL PEPTIDASE"/>
    <property type="match status" value="1"/>
</dbReference>
<keyword evidence="11" id="KW-0449">Lipoprotein</keyword>
<accession>D9QPI3</accession>
<evidence type="ECO:0000256" key="7">
    <source>
        <dbReference type="ARBA" id="ARBA00022989"/>
    </source>
</evidence>
<keyword evidence="7 9" id="KW-1133">Transmembrane helix</keyword>
<proteinExistence type="inferred from homology"/>
<dbReference type="InterPro" id="IPR001872">
    <property type="entry name" value="Peptidase_A8"/>
</dbReference>
<evidence type="ECO:0000256" key="4">
    <source>
        <dbReference type="ARBA" id="ARBA00022692"/>
    </source>
</evidence>
<evidence type="ECO:0000256" key="6">
    <source>
        <dbReference type="ARBA" id="ARBA00022801"/>
    </source>
</evidence>
<evidence type="ECO:0000256" key="1">
    <source>
        <dbReference type="ARBA" id="ARBA00006139"/>
    </source>
</evidence>
<evidence type="ECO:0000256" key="2">
    <source>
        <dbReference type="ARBA" id="ARBA00022475"/>
    </source>
</evidence>
<feature type="transmembrane region" description="Helical" evidence="9">
    <location>
        <begin position="122"/>
        <end position="143"/>
    </location>
</feature>
<dbReference type="HOGENOM" id="CLU_083252_3_4_9"/>
<feature type="transmembrane region" description="Helical" evidence="9">
    <location>
        <begin position="83"/>
        <end position="102"/>
    </location>
</feature>
<keyword evidence="2 9" id="KW-1003">Cell membrane</keyword>
<evidence type="ECO:0000256" key="10">
    <source>
        <dbReference type="RuleBase" id="RU004181"/>
    </source>
</evidence>
<dbReference type="GO" id="GO:0004190">
    <property type="term" value="F:aspartic-type endopeptidase activity"/>
    <property type="evidence" value="ECO:0007669"/>
    <property type="project" value="UniProtKB-UniRule"/>
</dbReference>
<feature type="transmembrane region" description="Helical" evidence="9">
    <location>
        <begin position="59"/>
        <end position="76"/>
    </location>
</feature>
<keyword evidence="5 9" id="KW-0064">Aspartyl protease</keyword>
<dbReference type="GO" id="GO:0005886">
    <property type="term" value="C:plasma membrane"/>
    <property type="evidence" value="ECO:0007669"/>
    <property type="project" value="UniProtKB-SubCell"/>
</dbReference>
<comment type="function">
    <text evidence="9">This protein specifically catalyzes the removal of signal peptides from prolipoproteins.</text>
</comment>
<keyword evidence="8 9" id="KW-0472">Membrane</keyword>
<dbReference type="HAMAP" id="MF_00161">
    <property type="entry name" value="LspA"/>
    <property type="match status" value="1"/>
</dbReference>
<evidence type="ECO:0000313" key="12">
    <source>
        <dbReference type="Proteomes" id="UP000001661"/>
    </source>
</evidence>
<dbReference type="EC" id="3.4.23.36" evidence="9"/>
<feature type="active site" evidence="9">
    <location>
        <position position="126"/>
    </location>
</feature>
<dbReference type="EMBL" id="CP002105">
    <property type="protein sequence ID" value="ADL12424.1"/>
    <property type="molecule type" value="Genomic_DNA"/>
</dbReference>
<dbReference type="KEGG" id="aar:Acear_0890"/>
<dbReference type="PRINTS" id="PR00781">
    <property type="entry name" value="LIPOSIGPTASE"/>
</dbReference>
<dbReference type="PANTHER" id="PTHR33695:SF1">
    <property type="entry name" value="LIPOPROTEIN SIGNAL PEPTIDASE"/>
    <property type="match status" value="1"/>
</dbReference>
<evidence type="ECO:0000256" key="8">
    <source>
        <dbReference type="ARBA" id="ARBA00023136"/>
    </source>
</evidence>
<dbReference type="OrthoDB" id="9810259at2"/>
<comment type="caution">
    <text evidence="9">Lacks conserved residue(s) required for the propagation of feature annotation.</text>
</comment>
<dbReference type="GO" id="GO:0006508">
    <property type="term" value="P:proteolysis"/>
    <property type="evidence" value="ECO:0007669"/>
    <property type="project" value="UniProtKB-KW"/>
</dbReference>
<dbReference type="AlphaFoldDB" id="D9QPI3"/>
<evidence type="ECO:0000256" key="3">
    <source>
        <dbReference type="ARBA" id="ARBA00022670"/>
    </source>
</evidence>
<comment type="catalytic activity">
    <reaction evidence="9">
        <text>Release of signal peptides from bacterial membrane prolipoproteins. Hydrolyzes -Xaa-Yaa-Zaa-|-(S,diacylglyceryl)Cys-, in which Xaa is hydrophobic (preferably Leu), and Yaa (Ala or Ser) and Zaa (Gly or Ala) have small, neutral side chains.</text>
        <dbReference type="EC" id="3.4.23.36"/>
    </reaction>
</comment>
<dbReference type="NCBIfam" id="TIGR00077">
    <property type="entry name" value="lspA"/>
    <property type="match status" value="1"/>
</dbReference>
<organism evidence="11 12">
    <name type="scientific">Acetohalobium arabaticum (strain ATCC 49924 / DSM 5501 / Z-7288)</name>
    <dbReference type="NCBI Taxonomy" id="574087"/>
    <lineage>
        <taxon>Bacteria</taxon>
        <taxon>Bacillati</taxon>
        <taxon>Bacillota</taxon>
        <taxon>Clostridia</taxon>
        <taxon>Halanaerobiales</taxon>
        <taxon>Halobacteroidaceae</taxon>
        <taxon>Acetohalobium</taxon>
    </lineage>
</organism>
<sequence length="147" mass="16542">MIAAFIIVVVVIILDQASKLVIVQNFSLHESIPIIEDIFYLTYVRNYGAAFGLLNNQRLFFIIITLVIILGLLFFYKQAQKEGIILQIAWGLGLGGAAGNLIDRVRLGYVIDFLDFRVWPVFNLADSAIVIAVSLFFYWAIILDGLE</sequence>
<reference evidence="11 12" key="1">
    <citation type="journal article" date="2010" name="Stand. Genomic Sci.">
        <title>Complete genome sequence of Acetohalobium arabaticum type strain (Z-7288).</title>
        <authorList>
            <person name="Sikorski J."/>
            <person name="Lapidus A."/>
            <person name="Chertkov O."/>
            <person name="Lucas S."/>
            <person name="Copeland A."/>
            <person name="Glavina Del Rio T."/>
            <person name="Nolan M."/>
            <person name="Tice H."/>
            <person name="Cheng J.F."/>
            <person name="Han C."/>
            <person name="Brambilla E."/>
            <person name="Pitluck S."/>
            <person name="Liolios K."/>
            <person name="Ivanova N."/>
            <person name="Mavromatis K."/>
            <person name="Mikhailova N."/>
            <person name="Pati A."/>
            <person name="Bruce D."/>
            <person name="Detter C."/>
            <person name="Tapia R."/>
            <person name="Goodwin L."/>
            <person name="Chen A."/>
            <person name="Palaniappan K."/>
            <person name="Land M."/>
            <person name="Hauser L."/>
            <person name="Chang Y.J."/>
            <person name="Jeffries C.D."/>
            <person name="Rohde M."/>
            <person name="Goker M."/>
            <person name="Spring S."/>
            <person name="Woyke T."/>
            <person name="Bristow J."/>
            <person name="Eisen J.A."/>
            <person name="Markowitz V."/>
            <person name="Hugenholtz P."/>
            <person name="Kyrpides N.C."/>
            <person name="Klenk H.P."/>
        </authorList>
    </citation>
    <scope>NUCLEOTIDE SEQUENCE [LARGE SCALE GENOMIC DNA]</scope>
    <source>
        <strain evidence="12">ATCC 49924 / DSM 5501 / Z-7288</strain>
    </source>
</reference>
<protein>
    <recommendedName>
        <fullName evidence="9">Lipoprotein signal peptidase</fullName>
        <ecNumber evidence="9">3.4.23.36</ecNumber>
    </recommendedName>
    <alternativeName>
        <fullName evidence="9">Prolipoprotein signal peptidase</fullName>
    </alternativeName>
    <alternativeName>
        <fullName evidence="9">Signal peptidase II</fullName>
        <shortName evidence="9">SPase II</shortName>
    </alternativeName>
</protein>
<dbReference type="UniPathway" id="UPA00665"/>